<evidence type="ECO:0000256" key="1">
    <source>
        <dbReference type="PROSITE-ProRule" id="PRU00169"/>
    </source>
</evidence>
<reference evidence="3" key="2">
    <citation type="journal article" date="2021" name="PeerJ">
        <title>Extensive microbial diversity within the chicken gut microbiome revealed by metagenomics and culture.</title>
        <authorList>
            <person name="Gilroy R."/>
            <person name="Ravi A."/>
            <person name="Getino M."/>
            <person name="Pursley I."/>
            <person name="Horton D.L."/>
            <person name="Alikhan N.F."/>
            <person name="Baker D."/>
            <person name="Gharbi K."/>
            <person name="Hall N."/>
            <person name="Watson M."/>
            <person name="Adriaenssens E.M."/>
            <person name="Foster-Nyarko E."/>
            <person name="Jarju S."/>
            <person name="Secka A."/>
            <person name="Antonio M."/>
            <person name="Oren A."/>
            <person name="Chaudhuri R.R."/>
            <person name="La Ragione R."/>
            <person name="Hildebrand F."/>
            <person name="Pallen M.J."/>
        </authorList>
    </citation>
    <scope>NUCLEOTIDE SEQUENCE</scope>
    <source>
        <strain evidence="3">2889</strain>
    </source>
</reference>
<evidence type="ECO:0000313" key="4">
    <source>
        <dbReference type="Proteomes" id="UP000823612"/>
    </source>
</evidence>
<dbReference type="Proteomes" id="UP000823612">
    <property type="component" value="Unassembled WGS sequence"/>
</dbReference>
<dbReference type="InterPro" id="IPR001789">
    <property type="entry name" value="Sig_transdc_resp-reg_receiver"/>
</dbReference>
<dbReference type="PROSITE" id="PS50110">
    <property type="entry name" value="RESPONSE_REGULATORY"/>
    <property type="match status" value="1"/>
</dbReference>
<dbReference type="Pfam" id="PF00072">
    <property type="entry name" value="Response_reg"/>
    <property type="match status" value="1"/>
</dbReference>
<sequence>MKQPNRTICVVADDDPIVLKRLEQAIGDSHCFDIVKPFDQLAPALLFIERNPVSLFITDIEFPHGELSYNHLSRISHTPVILISTYGHHFLRGYSTITRNKNVVGTVKKPITDETIQDILELHRSIQQQGMDKSAIKSTATNQTILLQRENSERQVEIRYSQIAMINSSRSPRGLAFYLNDAKKPYYLIPGQLQPCFNMLNRQCPGLFFLIPHTGIANLWNMTLNGNTLIASRSEIKHQLAVPASILPVLKKVTMEWSM</sequence>
<proteinExistence type="predicted"/>
<evidence type="ECO:0000313" key="3">
    <source>
        <dbReference type="EMBL" id="MBO8432463.1"/>
    </source>
</evidence>
<feature type="domain" description="Response regulatory" evidence="2">
    <location>
        <begin position="8"/>
        <end position="124"/>
    </location>
</feature>
<evidence type="ECO:0000259" key="2">
    <source>
        <dbReference type="PROSITE" id="PS50110"/>
    </source>
</evidence>
<dbReference type="AlphaFoldDB" id="A0A9D9DTM2"/>
<reference evidence="3" key="1">
    <citation type="submission" date="2020-10" db="EMBL/GenBank/DDBJ databases">
        <authorList>
            <person name="Gilroy R."/>
        </authorList>
    </citation>
    <scope>NUCLEOTIDE SEQUENCE</scope>
    <source>
        <strain evidence="3">2889</strain>
    </source>
</reference>
<protein>
    <recommendedName>
        <fullName evidence="2">Response regulatory domain-containing protein</fullName>
    </recommendedName>
</protein>
<organism evidence="3 4">
    <name type="scientific">Candidatus Pullibacteroides excrementavium</name>
    <dbReference type="NCBI Taxonomy" id="2840905"/>
    <lineage>
        <taxon>Bacteria</taxon>
        <taxon>Pseudomonadati</taxon>
        <taxon>Bacteroidota</taxon>
        <taxon>Bacteroidia</taxon>
        <taxon>Bacteroidales</taxon>
        <taxon>Candidatus Pullibacteroides</taxon>
    </lineage>
</organism>
<dbReference type="InterPro" id="IPR011006">
    <property type="entry name" value="CheY-like_superfamily"/>
</dbReference>
<dbReference type="GO" id="GO:0000160">
    <property type="term" value="P:phosphorelay signal transduction system"/>
    <property type="evidence" value="ECO:0007669"/>
    <property type="project" value="InterPro"/>
</dbReference>
<dbReference type="EMBL" id="JADIMZ010000061">
    <property type="protein sequence ID" value="MBO8432463.1"/>
    <property type="molecule type" value="Genomic_DNA"/>
</dbReference>
<gene>
    <name evidence="3" type="ORF">IAB08_04110</name>
</gene>
<dbReference type="Gene3D" id="3.40.50.2300">
    <property type="match status" value="1"/>
</dbReference>
<feature type="modified residue" description="4-aspartylphosphate" evidence="1">
    <location>
        <position position="59"/>
    </location>
</feature>
<dbReference type="SUPFAM" id="SSF52172">
    <property type="entry name" value="CheY-like"/>
    <property type="match status" value="1"/>
</dbReference>
<accession>A0A9D9DTM2</accession>
<keyword evidence="1" id="KW-0597">Phosphoprotein</keyword>
<comment type="caution">
    <text evidence="3">The sequence shown here is derived from an EMBL/GenBank/DDBJ whole genome shotgun (WGS) entry which is preliminary data.</text>
</comment>
<name>A0A9D9DTM2_9BACT</name>